<feature type="domain" description="SnoaL-like" evidence="2">
    <location>
        <begin position="38"/>
        <end position="132"/>
    </location>
</feature>
<comment type="caution">
    <text evidence="3">The sequence shown here is derived from an EMBL/GenBank/DDBJ whole genome shotgun (WGS) entry which is preliminary data.</text>
</comment>
<organism evidence="3 4">
    <name type="scientific">Varunaivibrio sulfuroxidans</name>
    <dbReference type="NCBI Taxonomy" id="1773489"/>
    <lineage>
        <taxon>Bacteria</taxon>
        <taxon>Pseudomonadati</taxon>
        <taxon>Pseudomonadota</taxon>
        <taxon>Alphaproteobacteria</taxon>
        <taxon>Rhodospirillales</taxon>
        <taxon>Magnetovibrionaceae</taxon>
        <taxon>Varunaivibrio</taxon>
    </lineage>
</organism>
<evidence type="ECO:0000313" key="4">
    <source>
        <dbReference type="Proteomes" id="UP000295304"/>
    </source>
</evidence>
<name>A0A4R3JD52_9PROT</name>
<reference evidence="3 4" key="1">
    <citation type="submission" date="2019-03" db="EMBL/GenBank/DDBJ databases">
        <title>Genomic Encyclopedia of Type Strains, Phase IV (KMG-IV): sequencing the most valuable type-strain genomes for metagenomic binning, comparative biology and taxonomic classification.</title>
        <authorList>
            <person name="Goeker M."/>
        </authorList>
    </citation>
    <scope>NUCLEOTIDE SEQUENCE [LARGE SCALE GENOMIC DNA]</scope>
    <source>
        <strain evidence="3 4">DSM 101688</strain>
    </source>
</reference>
<dbReference type="Gene3D" id="3.10.450.50">
    <property type="match status" value="1"/>
</dbReference>
<dbReference type="SUPFAM" id="SSF54427">
    <property type="entry name" value="NTF2-like"/>
    <property type="match status" value="1"/>
</dbReference>
<gene>
    <name evidence="3" type="ORF">EDD55_103237</name>
</gene>
<sequence>MNMKHILATATVAAALGAPLSNAFADDAMGMSATDMAEAHFQAIAAGDIAALKSHYAKDALFQWVGGPLDGAYTGADSIAQVWTKFTKGQGKMHAEVIDISQGANAQGATVVARVKFAGNKTIPVRYVLVYRGERLVDEIWQIDPKLTAY</sequence>
<keyword evidence="1" id="KW-0732">Signal</keyword>
<dbReference type="Pfam" id="PF12680">
    <property type="entry name" value="SnoaL_2"/>
    <property type="match status" value="1"/>
</dbReference>
<dbReference type="EMBL" id="SLZW01000003">
    <property type="protein sequence ID" value="TCS63614.1"/>
    <property type="molecule type" value="Genomic_DNA"/>
</dbReference>
<dbReference type="InterPro" id="IPR037401">
    <property type="entry name" value="SnoaL-like"/>
</dbReference>
<accession>A0A4R3JD52</accession>
<proteinExistence type="predicted"/>
<keyword evidence="4" id="KW-1185">Reference proteome</keyword>
<protein>
    <submittedName>
        <fullName evidence="3">SnoaL-like protein</fullName>
    </submittedName>
</protein>
<feature type="chain" id="PRO_5020246602" evidence="1">
    <location>
        <begin position="26"/>
        <end position="150"/>
    </location>
</feature>
<evidence type="ECO:0000313" key="3">
    <source>
        <dbReference type="EMBL" id="TCS63614.1"/>
    </source>
</evidence>
<dbReference type="InterPro" id="IPR032710">
    <property type="entry name" value="NTF2-like_dom_sf"/>
</dbReference>
<dbReference type="Proteomes" id="UP000295304">
    <property type="component" value="Unassembled WGS sequence"/>
</dbReference>
<evidence type="ECO:0000259" key="2">
    <source>
        <dbReference type="Pfam" id="PF12680"/>
    </source>
</evidence>
<feature type="signal peptide" evidence="1">
    <location>
        <begin position="1"/>
        <end position="25"/>
    </location>
</feature>
<dbReference type="AlphaFoldDB" id="A0A4R3JD52"/>
<evidence type="ECO:0000256" key="1">
    <source>
        <dbReference type="SAM" id="SignalP"/>
    </source>
</evidence>
<dbReference type="RefSeq" id="WP_207893127.1">
    <property type="nucleotide sequence ID" value="NZ_CP119676.1"/>
</dbReference>